<gene>
    <name evidence="1" type="ORF">BO95DRAFT_463100</name>
</gene>
<dbReference type="Proteomes" id="UP000249057">
    <property type="component" value="Unassembled WGS sequence"/>
</dbReference>
<proteinExistence type="predicted"/>
<accession>A0ACD1GAM8</accession>
<evidence type="ECO:0000313" key="2">
    <source>
        <dbReference type="Proteomes" id="UP000249057"/>
    </source>
</evidence>
<name>A0ACD1GAM8_9EURO</name>
<evidence type="ECO:0000313" key="1">
    <source>
        <dbReference type="EMBL" id="RAH46331.1"/>
    </source>
</evidence>
<organism evidence="1 2">
    <name type="scientific">Aspergillus brunneoviolaceus CBS 621.78</name>
    <dbReference type="NCBI Taxonomy" id="1450534"/>
    <lineage>
        <taxon>Eukaryota</taxon>
        <taxon>Fungi</taxon>
        <taxon>Dikarya</taxon>
        <taxon>Ascomycota</taxon>
        <taxon>Pezizomycotina</taxon>
        <taxon>Eurotiomycetes</taxon>
        <taxon>Eurotiomycetidae</taxon>
        <taxon>Eurotiales</taxon>
        <taxon>Aspergillaceae</taxon>
        <taxon>Aspergillus</taxon>
        <taxon>Aspergillus subgen. Circumdati</taxon>
    </lineage>
</organism>
<dbReference type="EMBL" id="KZ825338">
    <property type="protein sequence ID" value="RAH46331.1"/>
    <property type="molecule type" value="Genomic_DNA"/>
</dbReference>
<sequence>MGQVQTTATAETGAETWQTEFEGHAITVHTNTVLTKGHSTGNGNPTIHVTGDGTVHINVNVNGVVIPGPKVLRFELPPALADPLRFRRASCSTSGARSGRTTPTPISRRCSSRASRRAPSANALLLYEASPAHHGPPLLWTSPTGQTEFPAPSAADGFSFVRDILTFRMDLLSKQGGPEADAAAKWDDGLGQDLFDLVERLTDRFLG</sequence>
<protein>
    <submittedName>
        <fullName evidence="1">Uncharacterized protein</fullName>
    </submittedName>
</protein>
<keyword evidence="2" id="KW-1185">Reference proteome</keyword>
<reference evidence="1" key="1">
    <citation type="submission" date="2018-02" db="EMBL/GenBank/DDBJ databases">
        <title>The genomes of Aspergillus section Nigri reveals drivers in fungal speciation.</title>
        <authorList>
            <consortium name="DOE Joint Genome Institute"/>
            <person name="Vesth T.C."/>
            <person name="Nybo J."/>
            <person name="Theobald S."/>
            <person name="Brandl J."/>
            <person name="Frisvad J.C."/>
            <person name="Nielsen K.F."/>
            <person name="Lyhne E.K."/>
            <person name="Kogle M.E."/>
            <person name="Kuo A."/>
            <person name="Riley R."/>
            <person name="Clum A."/>
            <person name="Nolan M."/>
            <person name="Lipzen A."/>
            <person name="Salamov A."/>
            <person name="Henrissat B."/>
            <person name="Wiebenga A."/>
            <person name="De vries R.P."/>
            <person name="Grigoriev I.V."/>
            <person name="Mortensen U.H."/>
            <person name="Andersen M.R."/>
            <person name="Baker S.E."/>
        </authorList>
    </citation>
    <scope>NUCLEOTIDE SEQUENCE</scope>
    <source>
        <strain evidence="1">CBS 621.78</strain>
    </source>
</reference>